<gene>
    <name evidence="15" type="ORF">AAND1436_LOCUS48316</name>
</gene>
<organism evidence="15">
    <name type="scientific">Alexandrium andersonii</name>
    <dbReference type="NCBI Taxonomy" id="327968"/>
    <lineage>
        <taxon>Eukaryota</taxon>
        <taxon>Sar</taxon>
        <taxon>Alveolata</taxon>
        <taxon>Dinophyceae</taxon>
        <taxon>Gonyaulacales</taxon>
        <taxon>Pyrocystaceae</taxon>
        <taxon>Alexandrium</taxon>
    </lineage>
</organism>
<evidence type="ECO:0000256" key="4">
    <source>
        <dbReference type="ARBA" id="ARBA00022448"/>
    </source>
</evidence>
<dbReference type="InterPro" id="IPR008168">
    <property type="entry name" value="Cyt_C_IC"/>
</dbReference>
<dbReference type="PRINTS" id="PR00605">
    <property type="entry name" value="CYTCHROMECIC"/>
</dbReference>
<dbReference type="PROSITE" id="PS51007">
    <property type="entry name" value="CYTC"/>
    <property type="match status" value="1"/>
</dbReference>
<comment type="similarity">
    <text evidence="3">Belongs to the cytochrome c family. PetJ subfamily.</text>
</comment>
<proteinExistence type="inferred from homology"/>
<evidence type="ECO:0000256" key="12">
    <source>
        <dbReference type="ARBA" id="ARBA00033211"/>
    </source>
</evidence>
<dbReference type="GO" id="GO:0009543">
    <property type="term" value="C:chloroplast thylakoid lumen"/>
    <property type="evidence" value="ECO:0007669"/>
    <property type="project" value="UniProtKB-SubCell"/>
</dbReference>
<dbReference type="InterPro" id="IPR009056">
    <property type="entry name" value="Cyt_c-like_dom"/>
</dbReference>
<keyword evidence="6 13" id="KW-0479">Metal-binding</keyword>
<keyword evidence="7" id="KW-0249">Electron transport</keyword>
<dbReference type="SUPFAM" id="SSF46626">
    <property type="entry name" value="Cytochrome c"/>
    <property type="match status" value="1"/>
</dbReference>
<dbReference type="GO" id="GO:0009055">
    <property type="term" value="F:electron transfer activity"/>
    <property type="evidence" value="ECO:0007669"/>
    <property type="project" value="InterPro"/>
</dbReference>
<evidence type="ECO:0000256" key="9">
    <source>
        <dbReference type="ARBA" id="ARBA00023078"/>
    </source>
</evidence>
<comment type="function">
    <text evidence="1">Functions as an electron carrier between membrane-bound cytochrome b6-f and photosystem I in oxygenic photosynthesis.</text>
</comment>
<comment type="subcellular location">
    <subcellularLocation>
        <location evidence="2">Plastid</location>
        <location evidence="2">Chloroplast thylakoid lumen</location>
    </subcellularLocation>
</comment>
<sequence>MAQAAPRQPIPHPAAPRGALCARAQRREPPKSSAAMARPHLLLLAAALCASASGFAQQGAPRTGLSREASAVGLSFSELAVGDAAAWDRSAEAASSTWRPLALGMALGLMVAVGTFRAPAAVAADLNNGKEIFNNICAACHAAGNNLVVPEKQLKKEALDKYGVVDVTQIKAIIAGGQNAMPSLGNMLDAKEIDDVANYVFEQSKKGWS</sequence>
<evidence type="ECO:0000256" key="3">
    <source>
        <dbReference type="ARBA" id="ARBA00009650"/>
    </source>
</evidence>
<reference evidence="15" key="1">
    <citation type="submission" date="2021-01" db="EMBL/GenBank/DDBJ databases">
        <authorList>
            <person name="Corre E."/>
            <person name="Pelletier E."/>
            <person name="Niang G."/>
            <person name="Scheremetjew M."/>
            <person name="Finn R."/>
            <person name="Kale V."/>
            <person name="Holt S."/>
            <person name="Cochrane G."/>
            <person name="Meng A."/>
            <person name="Brown T."/>
            <person name="Cohen L."/>
        </authorList>
    </citation>
    <scope>NUCLEOTIDE SEQUENCE</scope>
    <source>
        <strain evidence="15">CCMP2222</strain>
    </source>
</reference>
<evidence type="ECO:0000256" key="6">
    <source>
        <dbReference type="ARBA" id="ARBA00022723"/>
    </source>
</evidence>
<keyword evidence="5 13" id="KW-0349">Heme</keyword>
<protein>
    <recommendedName>
        <fullName evidence="12">Cytochrome c-553</fullName>
    </recommendedName>
    <alternativeName>
        <fullName evidence="11">Cytochrome c553</fullName>
    </alternativeName>
    <alternativeName>
        <fullName evidence="10">Soluble cytochrome f</fullName>
    </alternativeName>
</protein>
<evidence type="ECO:0000256" key="13">
    <source>
        <dbReference type="PROSITE-ProRule" id="PRU00433"/>
    </source>
</evidence>
<evidence type="ECO:0000256" key="8">
    <source>
        <dbReference type="ARBA" id="ARBA00023004"/>
    </source>
</evidence>
<dbReference type="AlphaFoldDB" id="A0A7S2JAU1"/>
<dbReference type="GO" id="GO:0020037">
    <property type="term" value="F:heme binding"/>
    <property type="evidence" value="ECO:0007669"/>
    <property type="project" value="InterPro"/>
</dbReference>
<evidence type="ECO:0000256" key="5">
    <source>
        <dbReference type="ARBA" id="ARBA00022617"/>
    </source>
</evidence>
<keyword evidence="4" id="KW-0813">Transport</keyword>
<dbReference type="InterPro" id="IPR036909">
    <property type="entry name" value="Cyt_c-like_dom_sf"/>
</dbReference>
<feature type="domain" description="Cytochrome c" evidence="14">
    <location>
        <begin position="124"/>
        <end position="204"/>
    </location>
</feature>
<evidence type="ECO:0000256" key="2">
    <source>
        <dbReference type="ARBA" id="ARBA00004456"/>
    </source>
</evidence>
<evidence type="ECO:0000256" key="11">
    <source>
        <dbReference type="ARBA" id="ARBA00031247"/>
    </source>
</evidence>
<accession>A0A7S2JAU1</accession>
<dbReference type="Gene3D" id="1.10.760.10">
    <property type="entry name" value="Cytochrome c-like domain"/>
    <property type="match status" value="1"/>
</dbReference>
<evidence type="ECO:0000313" key="15">
    <source>
        <dbReference type="EMBL" id="CAD9541820.1"/>
    </source>
</evidence>
<keyword evidence="8 13" id="KW-0408">Iron</keyword>
<name>A0A7S2JAU1_9DINO</name>
<evidence type="ECO:0000259" key="14">
    <source>
        <dbReference type="PROSITE" id="PS51007"/>
    </source>
</evidence>
<dbReference type="PANTHER" id="PTHR34688:SF2">
    <property type="entry name" value="CYTOCHROME C6, CHLOROPLASTIC"/>
    <property type="match status" value="1"/>
</dbReference>
<dbReference type="Pfam" id="PF13442">
    <property type="entry name" value="Cytochrome_CBB3"/>
    <property type="match status" value="1"/>
</dbReference>
<keyword evidence="9" id="KW-0793">Thylakoid</keyword>
<evidence type="ECO:0000256" key="1">
    <source>
        <dbReference type="ARBA" id="ARBA00002347"/>
    </source>
</evidence>
<dbReference type="PANTHER" id="PTHR34688">
    <property type="entry name" value="CYTOCHROME C6, CHLOROPLASTIC"/>
    <property type="match status" value="1"/>
</dbReference>
<dbReference type="EMBL" id="HBGQ01101115">
    <property type="protein sequence ID" value="CAD9541820.1"/>
    <property type="molecule type" value="Transcribed_RNA"/>
</dbReference>
<evidence type="ECO:0000256" key="7">
    <source>
        <dbReference type="ARBA" id="ARBA00022982"/>
    </source>
</evidence>
<dbReference type="InterPro" id="IPR023655">
    <property type="entry name" value="Cyt_C6"/>
</dbReference>
<evidence type="ECO:0000256" key="10">
    <source>
        <dbReference type="ARBA" id="ARBA00030448"/>
    </source>
</evidence>
<dbReference type="GO" id="GO:0005506">
    <property type="term" value="F:iron ion binding"/>
    <property type="evidence" value="ECO:0007669"/>
    <property type="project" value="InterPro"/>
</dbReference>